<dbReference type="EMBL" id="CM034415">
    <property type="protein sequence ID" value="KAJ0169864.1"/>
    <property type="molecule type" value="Genomic_DNA"/>
</dbReference>
<name>A0ACC1CE73_9NEOP</name>
<protein>
    <submittedName>
        <fullName evidence="1">Uncharacterized protein</fullName>
    </submittedName>
</protein>
<comment type="caution">
    <text evidence="1">The sequence shown here is derived from an EMBL/GenBank/DDBJ whole genome shotgun (WGS) entry which is preliminary data.</text>
</comment>
<proteinExistence type="predicted"/>
<evidence type="ECO:0000313" key="1">
    <source>
        <dbReference type="EMBL" id="KAJ0169864.1"/>
    </source>
</evidence>
<gene>
    <name evidence="1" type="ORF">K1T71_014470</name>
</gene>
<sequence length="244" mass="28125">MDYGLPQSSCHHWVYSIRDHIKSADAVNAFMETVVSDDGPCLHKKHKNPNSADQFNEDHQGPYKAREKQSKDDVEAINEHHSTYPKMINELEKRKSIAKPTAITLKRSNEITGFLDYKQSQSKVAVKRLYTRTPAQRYRRKNKPKRNRRRVRFRRKPKARDCQVCSFLKEVGKMYDTYVLTTEMIMAENERRELSRNLSKISRLSVGSGSEVKKSEVSGDQSCNPSVSTYNSFPSIDHEPIVSG</sequence>
<reference evidence="1 2" key="1">
    <citation type="journal article" date="2021" name="Front. Genet.">
        <title>Chromosome-Level Genome Assembly Reveals Significant Gene Expansion in the Toll and IMD Signaling Pathways of Dendrolimus kikuchii.</title>
        <authorList>
            <person name="Zhou J."/>
            <person name="Wu P."/>
            <person name="Xiong Z."/>
            <person name="Liu N."/>
            <person name="Zhao N."/>
            <person name="Ji M."/>
            <person name="Qiu Y."/>
            <person name="Yang B."/>
        </authorList>
    </citation>
    <scope>NUCLEOTIDE SEQUENCE [LARGE SCALE GENOMIC DNA]</scope>
    <source>
        <strain evidence="1">Ann1</strain>
    </source>
</reference>
<keyword evidence="2" id="KW-1185">Reference proteome</keyword>
<dbReference type="Proteomes" id="UP000824533">
    <property type="component" value="Linkage Group LG29"/>
</dbReference>
<organism evidence="1 2">
    <name type="scientific">Dendrolimus kikuchii</name>
    <dbReference type="NCBI Taxonomy" id="765133"/>
    <lineage>
        <taxon>Eukaryota</taxon>
        <taxon>Metazoa</taxon>
        <taxon>Ecdysozoa</taxon>
        <taxon>Arthropoda</taxon>
        <taxon>Hexapoda</taxon>
        <taxon>Insecta</taxon>
        <taxon>Pterygota</taxon>
        <taxon>Neoptera</taxon>
        <taxon>Endopterygota</taxon>
        <taxon>Lepidoptera</taxon>
        <taxon>Glossata</taxon>
        <taxon>Ditrysia</taxon>
        <taxon>Bombycoidea</taxon>
        <taxon>Lasiocampidae</taxon>
        <taxon>Dendrolimus</taxon>
    </lineage>
</organism>
<evidence type="ECO:0000313" key="2">
    <source>
        <dbReference type="Proteomes" id="UP000824533"/>
    </source>
</evidence>
<accession>A0ACC1CE73</accession>